<protein>
    <recommendedName>
        <fullName evidence="5">Dynactin subunit 5</fullName>
    </recommendedName>
</protein>
<dbReference type="CDD" id="cd03359">
    <property type="entry name" value="LbH_Dynactin_5"/>
    <property type="match status" value="1"/>
</dbReference>
<dbReference type="InterPro" id="IPR011004">
    <property type="entry name" value="Trimer_LpxA-like_sf"/>
</dbReference>
<accession>A0A9W8DR12</accession>
<sequence>MELPITYYKKSEYIETDTGNKVSRQSVISGSQNIVLGGKTIIQTGSMIRGDLRRVGAGHHAAIVMGRYCVLAKRAVLRPPYKTNKLTFSYYPMKIGDYVSIGEDTIVEAASIGSYVRIGKNCIIGRFAIIKDCCYIEDNTVIAPNSVISSFSIVSGQSPAKISGQLPEGTHESFEAYSKDYYSKFLSVR</sequence>
<dbReference type="AlphaFoldDB" id="A0A9W8DR12"/>
<dbReference type="SUPFAM" id="SSF51161">
    <property type="entry name" value="Trimeric LpxA-like enzymes"/>
    <property type="match status" value="1"/>
</dbReference>
<dbReference type="PANTHER" id="PTHR46126:SF1">
    <property type="entry name" value="DYNACTIN SUBUNIT 5"/>
    <property type="match status" value="1"/>
</dbReference>
<keyword evidence="2" id="KW-0963">Cytoplasm</keyword>
<comment type="subcellular location">
    <subcellularLocation>
        <location evidence="1">Cytoplasm</location>
        <location evidence="1">Cytoskeleton</location>
    </subcellularLocation>
</comment>
<organism evidence="6 7">
    <name type="scientific">Mycoemilia scoparia</name>
    <dbReference type="NCBI Taxonomy" id="417184"/>
    <lineage>
        <taxon>Eukaryota</taxon>
        <taxon>Fungi</taxon>
        <taxon>Fungi incertae sedis</taxon>
        <taxon>Zoopagomycota</taxon>
        <taxon>Kickxellomycotina</taxon>
        <taxon>Kickxellomycetes</taxon>
        <taxon>Kickxellales</taxon>
        <taxon>Kickxellaceae</taxon>
        <taxon>Mycoemilia</taxon>
    </lineage>
</organism>
<dbReference type="PANTHER" id="PTHR46126">
    <property type="entry name" value="DYNACTIN SUBUNIT 5"/>
    <property type="match status" value="1"/>
</dbReference>
<gene>
    <name evidence="6" type="ORF">H4219_000915</name>
</gene>
<evidence type="ECO:0000256" key="3">
    <source>
        <dbReference type="ARBA" id="ARBA00023212"/>
    </source>
</evidence>
<proteinExistence type="inferred from homology"/>
<reference evidence="6" key="1">
    <citation type="submission" date="2022-07" db="EMBL/GenBank/DDBJ databases">
        <title>Phylogenomic reconstructions and comparative analyses of Kickxellomycotina fungi.</title>
        <authorList>
            <person name="Reynolds N.K."/>
            <person name="Stajich J.E."/>
            <person name="Barry K."/>
            <person name="Grigoriev I.V."/>
            <person name="Crous P."/>
            <person name="Smith M.E."/>
        </authorList>
    </citation>
    <scope>NUCLEOTIDE SEQUENCE</scope>
    <source>
        <strain evidence="6">NBRC 100468</strain>
    </source>
</reference>
<dbReference type="Gene3D" id="2.160.10.10">
    <property type="entry name" value="Hexapeptide repeat proteins"/>
    <property type="match status" value="1"/>
</dbReference>
<comment type="similarity">
    <text evidence="4">Belongs to the dynactin subunits 5/6 family. Dynactin subunit 5 subfamily.</text>
</comment>
<dbReference type="Pfam" id="PF21711">
    <property type="entry name" value="DCTN5"/>
    <property type="match status" value="1"/>
</dbReference>
<evidence type="ECO:0000313" key="7">
    <source>
        <dbReference type="Proteomes" id="UP001150538"/>
    </source>
</evidence>
<dbReference type="InterPro" id="IPR047125">
    <property type="entry name" value="DCTN5"/>
</dbReference>
<evidence type="ECO:0000313" key="6">
    <source>
        <dbReference type="EMBL" id="KAJ1921057.1"/>
    </source>
</evidence>
<evidence type="ECO:0000256" key="1">
    <source>
        <dbReference type="ARBA" id="ARBA00004245"/>
    </source>
</evidence>
<dbReference type="Proteomes" id="UP001150538">
    <property type="component" value="Unassembled WGS sequence"/>
</dbReference>
<keyword evidence="7" id="KW-1185">Reference proteome</keyword>
<dbReference type="GO" id="GO:0005869">
    <property type="term" value="C:dynactin complex"/>
    <property type="evidence" value="ECO:0007669"/>
    <property type="project" value="TreeGrafter"/>
</dbReference>
<dbReference type="EMBL" id="JANBPU010000007">
    <property type="protein sequence ID" value="KAJ1921057.1"/>
    <property type="molecule type" value="Genomic_DNA"/>
</dbReference>
<dbReference type="OrthoDB" id="417208at2759"/>
<evidence type="ECO:0000256" key="5">
    <source>
        <dbReference type="ARBA" id="ARBA00034865"/>
    </source>
</evidence>
<name>A0A9W8DR12_9FUNG</name>
<comment type="caution">
    <text evidence="6">The sequence shown here is derived from an EMBL/GenBank/DDBJ whole genome shotgun (WGS) entry which is preliminary data.</text>
</comment>
<keyword evidence="3" id="KW-0206">Cytoskeleton</keyword>
<evidence type="ECO:0000256" key="4">
    <source>
        <dbReference type="ARBA" id="ARBA00034706"/>
    </source>
</evidence>
<evidence type="ECO:0000256" key="2">
    <source>
        <dbReference type="ARBA" id="ARBA00022490"/>
    </source>
</evidence>